<dbReference type="Pfam" id="PF03808">
    <property type="entry name" value="Glyco_tran_WecG"/>
    <property type="match status" value="1"/>
</dbReference>
<comment type="similarity">
    <text evidence="5">Belongs to the glycosyltransferase 26 family. TagA/TarA subfamily.</text>
</comment>
<dbReference type="GO" id="GO:0019350">
    <property type="term" value="P:teichoic acid biosynthetic process"/>
    <property type="evidence" value="ECO:0007669"/>
    <property type="project" value="UniProtKB-UniRule"/>
</dbReference>
<keyword evidence="4 5" id="KW-0961">Cell wall biogenesis/degradation</keyword>
<reference evidence="6 7" key="1">
    <citation type="submission" date="2019-10" db="EMBL/GenBank/DDBJ databases">
        <title>Alkaliphilus serpentinus sp. nov. and Alkaliphilus pronyensis sp. nov., two novel anaerobic alkaliphilic species isolated from the serpentinized-hosted hydrothermal field of the Prony Bay (New Caledonia).</title>
        <authorList>
            <person name="Postec A."/>
        </authorList>
    </citation>
    <scope>NUCLEOTIDE SEQUENCE [LARGE SCALE GENOMIC DNA]</scope>
    <source>
        <strain evidence="6 7">LacV</strain>
    </source>
</reference>
<sequence length="240" mass="26947">MRERVEILKVPIDAVTVDEAMEELIGFINQDDFMKVYTPNPEIVMLAQADKKLFNILKEGNLVVPDGIGLILASKLKGLGLKERVTGVDLTDRLLKHCSTNNKSIYILGGKPNVPEKAAENISKKYKGIKIAGVCNGYFESNENERIIHEINSSGTDVLFVCLGSPKQEHWIDDNKDKLKCKLAIGVGGSVDIYAGTAKRAPIVFQRLGLEWFYRLIKEPKRYKRMLLLPKFLVKFVLKG</sequence>
<evidence type="ECO:0000313" key="7">
    <source>
        <dbReference type="Proteomes" id="UP000432715"/>
    </source>
</evidence>
<dbReference type="GO" id="GO:0047244">
    <property type="term" value="F:N-acetylglucosaminyldiphosphoundecaprenol N-acetyl-beta-D-mannosaminyltransferase activity"/>
    <property type="evidence" value="ECO:0007669"/>
    <property type="project" value="UniProtKB-UniRule"/>
</dbReference>
<dbReference type="NCBIfam" id="TIGR00696">
    <property type="entry name" value="wecG_tagA_cpsF"/>
    <property type="match status" value="1"/>
</dbReference>
<dbReference type="EMBL" id="WBZC01000031">
    <property type="protein sequence ID" value="KAB3534174.1"/>
    <property type="molecule type" value="Genomic_DNA"/>
</dbReference>
<gene>
    <name evidence="6" type="ORF">F8154_09560</name>
</gene>
<comment type="pathway">
    <text evidence="5">Cell wall biogenesis; teichoic acid biosynthesis.</text>
</comment>
<dbReference type="AlphaFoldDB" id="A0A6I0FEW3"/>
<dbReference type="PANTHER" id="PTHR34136:SF1">
    <property type="entry name" value="UDP-N-ACETYL-D-MANNOSAMINURONIC ACID TRANSFERASE"/>
    <property type="match status" value="1"/>
</dbReference>
<dbReference type="InterPro" id="IPR034714">
    <property type="entry name" value="TagA_TarA"/>
</dbReference>
<dbReference type="HAMAP" id="MF_02070">
    <property type="entry name" value="TagA_TarA"/>
    <property type="match status" value="1"/>
</dbReference>
<evidence type="ECO:0000256" key="1">
    <source>
        <dbReference type="ARBA" id="ARBA00022676"/>
    </source>
</evidence>
<evidence type="ECO:0000256" key="3">
    <source>
        <dbReference type="ARBA" id="ARBA00022944"/>
    </source>
</evidence>
<dbReference type="UniPathway" id="UPA00632"/>
<comment type="caution">
    <text evidence="6">The sequence shown here is derived from an EMBL/GenBank/DDBJ whole genome shotgun (WGS) entry which is preliminary data.</text>
</comment>
<evidence type="ECO:0000256" key="5">
    <source>
        <dbReference type="HAMAP-Rule" id="MF_02070"/>
    </source>
</evidence>
<dbReference type="EC" id="2.4.1.187" evidence="5"/>
<keyword evidence="3 5" id="KW-0777">Teichoic acid biosynthesis</keyword>
<dbReference type="CDD" id="cd06533">
    <property type="entry name" value="Glyco_transf_WecG_TagA"/>
    <property type="match status" value="1"/>
</dbReference>
<dbReference type="GO" id="GO:0071555">
    <property type="term" value="P:cell wall organization"/>
    <property type="evidence" value="ECO:0007669"/>
    <property type="project" value="UniProtKB-KW"/>
</dbReference>
<evidence type="ECO:0000256" key="2">
    <source>
        <dbReference type="ARBA" id="ARBA00022679"/>
    </source>
</evidence>
<dbReference type="PANTHER" id="PTHR34136">
    <property type="match status" value="1"/>
</dbReference>
<dbReference type="InterPro" id="IPR004629">
    <property type="entry name" value="WecG_TagA_CpsF"/>
</dbReference>
<comment type="catalytic activity">
    <reaction evidence="5">
        <text>UDP-N-acetyl-alpha-D-mannosamine + N-acetyl-alpha-D-glucosaminyl-di-trans,octa-cis-undecaprenyl diphosphate = N-acetyl-beta-D-mannosaminyl-(1-&gt;4)-N-acetyl-alpha-D-glucosaminyl di-trans,octa-cis-undecaprenyl diphosphate + UDP + H(+)</text>
        <dbReference type="Rhea" id="RHEA:16053"/>
        <dbReference type="ChEBI" id="CHEBI:15378"/>
        <dbReference type="ChEBI" id="CHEBI:58223"/>
        <dbReference type="ChEBI" id="CHEBI:62959"/>
        <dbReference type="ChEBI" id="CHEBI:68623"/>
        <dbReference type="ChEBI" id="CHEBI:132210"/>
        <dbReference type="EC" id="2.4.1.187"/>
    </reaction>
</comment>
<evidence type="ECO:0000256" key="4">
    <source>
        <dbReference type="ARBA" id="ARBA00023316"/>
    </source>
</evidence>
<keyword evidence="2 5" id="KW-0808">Transferase</keyword>
<comment type="function">
    <text evidence="5">Catalyzes the conversion of GlcNAc-PP-undecaprenol into ManNAc-GlcNAc-PP-undecaprenol, the first committed lipid intermediate in the de novo synthesis of teichoic acid.</text>
</comment>
<proteinExistence type="inferred from homology"/>
<dbReference type="OrthoDB" id="9771846at2"/>
<dbReference type="RefSeq" id="WP_151861395.1">
    <property type="nucleotide sequence ID" value="NZ_WBZC01000031.1"/>
</dbReference>
<keyword evidence="1 5" id="KW-0328">Glycosyltransferase</keyword>
<name>A0A6I0FEW3_9FIRM</name>
<organism evidence="6 7">
    <name type="scientific">Alkaliphilus pronyensis</name>
    <dbReference type="NCBI Taxonomy" id="1482732"/>
    <lineage>
        <taxon>Bacteria</taxon>
        <taxon>Bacillati</taxon>
        <taxon>Bacillota</taxon>
        <taxon>Clostridia</taxon>
        <taxon>Peptostreptococcales</taxon>
        <taxon>Natronincolaceae</taxon>
        <taxon>Alkaliphilus</taxon>
    </lineage>
</organism>
<evidence type="ECO:0000313" key="6">
    <source>
        <dbReference type="EMBL" id="KAB3534174.1"/>
    </source>
</evidence>
<keyword evidence="7" id="KW-1185">Reference proteome</keyword>
<accession>A0A6I0FEW3</accession>
<protein>
    <recommendedName>
        <fullName evidence="5">N-acetylglucosaminyldiphosphoundecaprenol N-acetyl-beta-D-mannosaminyltransferase</fullName>
        <ecNumber evidence="5">2.4.1.187</ecNumber>
    </recommendedName>
    <alternativeName>
        <fullName evidence="5">N-acetylmannosaminyltransferase</fullName>
    </alternativeName>
    <alternativeName>
        <fullName evidence="5">UDP-N-acetylmannosamine transferase</fullName>
    </alternativeName>
    <alternativeName>
        <fullName evidence="5">UDP-N-acetylmannosamine:N-acetylglucosaminyl pyrophosphorylundecaprenol N-acetylmannosaminyltransferase</fullName>
    </alternativeName>
</protein>
<dbReference type="Proteomes" id="UP000432715">
    <property type="component" value="Unassembled WGS sequence"/>
</dbReference>